<comment type="similarity">
    <text evidence="1">Belongs to the inositol 1,4,5-trisphosphate 5-phosphatase type II family.</text>
</comment>
<dbReference type="STRING" id="29172.A0A0D8Y8F3"/>
<name>A0A0D8Y8F3_DICVI</name>
<dbReference type="InterPro" id="IPR036691">
    <property type="entry name" value="Endo/exonu/phosph_ase_sf"/>
</dbReference>
<gene>
    <name evidence="3" type="ORF">DICVIV_00695</name>
</gene>
<dbReference type="Proteomes" id="UP000053766">
    <property type="component" value="Unassembled WGS sequence"/>
</dbReference>
<dbReference type="OrthoDB" id="62798at2759"/>
<keyword evidence="3" id="KW-0269">Exonuclease</keyword>
<dbReference type="PANTHER" id="PTHR11200:SF295">
    <property type="entry name" value="INOSITOL POLYPHOSPHATE 5-PHOSPHATASE"/>
    <property type="match status" value="1"/>
</dbReference>
<dbReference type="EMBL" id="KN716156">
    <property type="protein sequence ID" value="KJH53010.1"/>
    <property type="molecule type" value="Genomic_DNA"/>
</dbReference>
<dbReference type="Pfam" id="PF17751">
    <property type="entry name" value="SKICH"/>
    <property type="match status" value="1"/>
</dbReference>
<dbReference type="SMART" id="SM00128">
    <property type="entry name" value="IPPc"/>
    <property type="match status" value="1"/>
</dbReference>
<reference evidence="4" key="2">
    <citation type="journal article" date="2016" name="Sci. Rep.">
        <title>Dictyocaulus viviparus genome, variome and transcriptome elucidate lungworm biology and support future intervention.</title>
        <authorList>
            <person name="McNulty S.N."/>
            <person name="Strube C."/>
            <person name="Rosa B.A."/>
            <person name="Martin J.C."/>
            <person name="Tyagi R."/>
            <person name="Choi Y.J."/>
            <person name="Wang Q."/>
            <person name="Hallsworth Pepin K."/>
            <person name="Zhang X."/>
            <person name="Ozersky P."/>
            <person name="Wilson R.K."/>
            <person name="Sternberg P.W."/>
            <person name="Gasser R.B."/>
            <person name="Mitreva M."/>
        </authorList>
    </citation>
    <scope>NUCLEOTIDE SEQUENCE [LARGE SCALE GENOMIC DNA]</scope>
    <source>
        <strain evidence="4">HannoverDv2000</strain>
    </source>
</reference>
<dbReference type="GO" id="GO:0046856">
    <property type="term" value="P:phosphatidylinositol dephosphorylation"/>
    <property type="evidence" value="ECO:0007669"/>
    <property type="project" value="InterPro"/>
</dbReference>
<keyword evidence="3" id="KW-0540">Nuclease</keyword>
<dbReference type="InterPro" id="IPR041611">
    <property type="entry name" value="SKICH"/>
</dbReference>
<dbReference type="InterPro" id="IPR000300">
    <property type="entry name" value="IPPc"/>
</dbReference>
<evidence type="ECO:0000313" key="3">
    <source>
        <dbReference type="EMBL" id="KJH53010.1"/>
    </source>
</evidence>
<dbReference type="SUPFAM" id="SSF56219">
    <property type="entry name" value="DNase I-like"/>
    <property type="match status" value="1"/>
</dbReference>
<dbReference type="GO" id="GO:0098793">
    <property type="term" value="C:presynapse"/>
    <property type="evidence" value="ECO:0007669"/>
    <property type="project" value="GOC"/>
</dbReference>
<dbReference type="InterPro" id="IPR046985">
    <property type="entry name" value="IP5"/>
</dbReference>
<protein>
    <submittedName>
        <fullName evidence="3">Endonuclease/exonuclease/phosphatase family protein</fullName>
    </submittedName>
</protein>
<dbReference type="GO" id="GO:0048488">
    <property type="term" value="P:synaptic vesicle endocytosis"/>
    <property type="evidence" value="ECO:0007669"/>
    <property type="project" value="TreeGrafter"/>
</dbReference>
<dbReference type="AlphaFoldDB" id="A0A0D8Y8F3"/>
<evidence type="ECO:0000259" key="2">
    <source>
        <dbReference type="SMART" id="SM00128"/>
    </source>
</evidence>
<dbReference type="GO" id="GO:0004527">
    <property type="term" value="F:exonuclease activity"/>
    <property type="evidence" value="ECO:0007669"/>
    <property type="project" value="UniProtKB-KW"/>
</dbReference>
<organism evidence="3 4">
    <name type="scientific">Dictyocaulus viviparus</name>
    <name type="common">Bovine lungworm</name>
    <dbReference type="NCBI Taxonomy" id="29172"/>
    <lineage>
        <taxon>Eukaryota</taxon>
        <taxon>Metazoa</taxon>
        <taxon>Ecdysozoa</taxon>
        <taxon>Nematoda</taxon>
        <taxon>Chromadorea</taxon>
        <taxon>Rhabditida</taxon>
        <taxon>Rhabditina</taxon>
        <taxon>Rhabditomorpha</taxon>
        <taxon>Strongyloidea</taxon>
        <taxon>Metastrongylidae</taxon>
        <taxon>Dictyocaulus</taxon>
    </lineage>
</organism>
<dbReference type="GO" id="GO:0004519">
    <property type="term" value="F:endonuclease activity"/>
    <property type="evidence" value="ECO:0007669"/>
    <property type="project" value="UniProtKB-KW"/>
</dbReference>
<keyword evidence="3" id="KW-0378">Hydrolase</keyword>
<evidence type="ECO:0000256" key="1">
    <source>
        <dbReference type="ARBA" id="ARBA00005910"/>
    </source>
</evidence>
<dbReference type="Gene3D" id="3.60.10.10">
    <property type="entry name" value="Endonuclease/exonuclease/phosphatase"/>
    <property type="match status" value="1"/>
</dbReference>
<dbReference type="GO" id="GO:0004439">
    <property type="term" value="F:phosphatidylinositol-4,5-bisphosphate 5-phosphatase activity"/>
    <property type="evidence" value="ECO:0007669"/>
    <property type="project" value="TreeGrafter"/>
</dbReference>
<dbReference type="GO" id="GO:0060378">
    <property type="term" value="P:regulation of brood size"/>
    <property type="evidence" value="ECO:0007669"/>
    <property type="project" value="TreeGrafter"/>
</dbReference>
<accession>A0A0D8Y8F3</accession>
<evidence type="ECO:0000313" key="4">
    <source>
        <dbReference type="Proteomes" id="UP000053766"/>
    </source>
</evidence>
<feature type="domain" description="Inositol polyphosphate-related phosphatase" evidence="2">
    <location>
        <begin position="1"/>
        <end position="234"/>
    </location>
</feature>
<proteinExistence type="inferred from homology"/>
<dbReference type="Pfam" id="PF22669">
    <property type="entry name" value="Exo_endo_phos2"/>
    <property type="match status" value="1"/>
</dbReference>
<reference evidence="3 4" key="1">
    <citation type="submission" date="2013-11" db="EMBL/GenBank/DDBJ databases">
        <title>Draft genome of the bovine lungworm Dictyocaulus viviparus.</title>
        <authorList>
            <person name="Mitreva M."/>
        </authorList>
    </citation>
    <scope>NUCLEOTIDE SEQUENCE [LARGE SCALE GENOMIC DNA]</scope>
    <source>
        <strain evidence="3 4">HannoverDv2000</strain>
    </source>
</reference>
<sequence>MTWQRQMSEWMKRRNEGLVLLTKTYQMTNQVTVFVRRKLLPSIRRVRFRFSRNTMGGLTGHKGSIGIKISLYNETSIVFVDSHFVHDVVAYEKRIAQFHSNEVCCFPEDSEVKAIFWLGDLNFRVEKEPNQVMELIRSKNIHSLLDTDEQLKRAIRMKEAFVGFEEQAISFLPTYRFYVGTTEYDLKRTPSWCDRVLYKGSIISPVSYISNQEVLISDHLPVQAVFDIKIANLPITSWDILFEHLPTWYTTVPLIGRFQILNNYWTSRGSYLDWIGVYPSTIDDCTSPLRWVWIATCSEQVFENQRYIVCEFGLLQEGTYRLGYFSHYNNCLIGLSKSFKVIEQPTE</sequence>
<keyword evidence="4" id="KW-1185">Reference proteome</keyword>
<dbReference type="Gene3D" id="2.60.40.2840">
    <property type="match status" value="1"/>
</dbReference>
<keyword evidence="3" id="KW-0255">Endonuclease</keyword>
<dbReference type="PANTHER" id="PTHR11200">
    <property type="entry name" value="INOSITOL 5-PHOSPHATASE"/>
    <property type="match status" value="1"/>
</dbReference>